<evidence type="ECO:0000313" key="6">
    <source>
        <dbReference type="Proteomes" id="UP000707731"/>
    </source>
</evidence>
<proteinExistence type="inferred from homology"/>
<keyword evidence="6" id="KW-1185">Reference proteome</keyword>
<evidence type="ECO:0000256" key="2">
    <source>
        <dbReference type="ARBA" id="ARBA00093774"/>
    </source>
</evidence>
<dbReference type="InterPro" id="IPR058644">
    <property type="entry name" value="Mtb12-like_C"/>
</dbReference>
<dbReference type="Pfam" id="PF26580">
    <property type="entry name" value="Mtb12_C"/>
    <property type="match status" value="1"/>
</dbReference>
<evidence type="ECO:0000313" key="5">
    <source>
        <dbReference type="EMBL" id="MBF6353867.1"/>
    </source>
</evidence>
<comment type="caution">
    <text evidence="5">The sequence shown here is derived from an EMBL/GenBank/DDBJ whole genome shotgun (WGS) entry which is preliminary data.</text>
</comment>
<gene>
    <name evidence="5" type="ORF">IU449_04770</name>
</gene>
<sequence length="188" mass="19731">MHTTRSLQARPSAAARLFLGAAALALAVGTVTACGSDTADDAAVDAARSKAVAALSSSAAATSSSVAARTIPTAAELDAQIKRALDPALPDSERTALIEDGDAFRDAIPDMYKALQDNPRAIYGVTDPVFDNRDGTLTATMRLDKDGTGTAVRTTIVHFVYLDDRWKISRDDLCGILRSADYRTPACG</sequence>
<protein>
    <recommendedName>
        <fullName evidence="4">Low molecular weight antigen MTB12-like C-terminal domain-containing protein</fullName>
    </recommendedName>
</protein>
<accession>A0ABS0D8A0</accession>
<feature type="signal peptide" evidence="3">
    <location>
        <begin position="1"/>
        <end position="33"/>
    </location>
</feature>
<evidence type="ECO:0000256" key="1">
    <source>
        <dbReference type="ARBA" id="ARBA00022729"/>
    </source>
</evidence>
<keyword evidence="1 3" id="KW-0732">Signal</keyword>
<evidence type="ECO:0000256" key="3">
    <source>
        <dbReference type="SAM" id="SignalP"/>
    </source>
</evidence>
<feature type="domain" description="Low molecular weight antigen MTB12-like C-terminal" evidence="4">
    <location>
        <begin position="71"/>
        <end position="181"/>
    </location>
</feature>
<evidence type="ECO:0000259" key="4">
    <source>
        <dbReference type="Pfam" id="PF26580"/>
    </source>
</evidence>
<dbReference type="EMBL" id="JADLQN010000001">
    <property type="protein sequence ID" value="MBF6353867.1"/>
    <property type="molecule type" value="Genomic_DNA"/>
</dbReference>
<name>A0ABS0D8A0_9NOCA</name>
<feature type="chain" id="PRO_5045127089" description="Low molecular weight antigen MTB12-like C-terminal domain-containing protein" evidence="3">
    <location>
        <begin position="34"/>
        <end position="188"/>
    </location>
</feature>
<dbReference type="RefSeq" id="WP_195000712.1">
    <property type="nucleotide sequence ID" value="NZ_JADLQN010000001.1"/>
</dbReference>
<dbReference type="PROSITE" id="PS51257">
    <property type="entry name" value="PROKAR_LIPOPROTEIN"/>
    <property type="match status" value="1"/>
</dbReference>
<organism evidence="5 6">
    <name type="scientific">Nocardia higoensis</name>
    <dbReference type="NCBI Taxonomy" id="228599"/>
    <lineage>
        <taxon>Bacteria</taxon>
        <taxon>Bacillati</taxon>
        <taxon>Actinomycetota</taxon>
        <taxon>Actinomycetes</taxon>
        <taxon>Mycobacteriales</taxon>
        <taxon>Nocardiaceae</taxon>
        <taxon>Nocardia</taxon>
    </lineage>
</organism>
<reference evidence="5 6" key="1">
    <citation type="submission" date="2020-10" db="EMBL/GenBank/DDBJ databases">
        <title>Identification of Nocardia species via Next-generation sequencing and recognition of intraspecies genetic diversity.</title>
        <authorList>
            <person name="Li P."/>
            <person name="Li P."/>
            <person name="Lu B."/>
        </authorList>
    </citation>
    <scope>NUCLEOTIDE SEQUENCE [LARGE SCALE GENOMIC DNA]</scope>
    <source>
        <strain evidence="5 6">BJ06-0143</strain>
    </source>
</reference>
<dbReference type="Proteomes" id="UP000707731">
    <property type="component" value="Unassembled WGS sequence"/>
</dbReference>
<comment type="similarity">
    <text evidence="2">Belongs to the MTB12 family.</text>
</comment>